<protein>
    <submittedName>
        <fullName evidence="2">Uncharacterized protein</fullName>
    </submittedName>
</protein>
<dbReference type="WBParaSite" id="ES5_v2.g24162.t1">
    <property type="protein sequence ID" value="ES5_v2.g24162.t1"/>
    <property type="gene ID" value="ES5_v2.g24162"/>
</dbReference>
<sequence>MENLQDNSQLRQNPSFVVLRVNNNGGATIGNGNNAEDFDFAAFEQLQFQGNTINLRGGNGGGGHGLNSVRNHLFHVMLVKLSLAYAQHTSPRIRRLIEFISLAFVSLLFAF</sequence>
<organism evidence="1 2">
    <name type="scientific">Panagrolaimus sp. ES5</name>
    <dbReference type="NCBI Taxonomy" id="591445"/>
    <lineage>
        <taxon>Eukaryota</taxon>
        <taxon>Metazoa</taxon>
        <taxon>Ecdysozoa</taxon>
        <taxon>Nematoda</taxon>
        <taxon>Chromadorea</taxon>
        <taxon>Rhabditida</taxon>
        <taxon>Tylenchina</taxon>
        <taxon>Panagrolaimomorpha</taxon>
        <taxon>Panagrolaimoidea</taxon>
        <taxon>Panagrolaimidae</taxon>
        <taxon>Panagrolaimus</taxon>
    </lineage>
</organism>
<proteinExistence type="predicted"/>
<accession>A0AC34G4M2</accession>
<evidence type="ECO:0000313" key="2">
    <source>
        <dbReference type="WBParaSite" id="ES5_v2.g24162.t1"/>
    </source>
</evidence>
<dbReference type="Proteomes" id="UP000887579">
    <property type="component" value="Unplaced"/>
</dbReference>
<name>A0AC34G4M2_9BILA</name>
<evidence type="ECO:0000313" key="1">
    <source>
        <dbReference type="Proteomes" id="UP000887579"/>
    </source>
</evidence>
<reference evidence="2" key="1">
    <citation type="submission" date="2022-11" db="UniProtKB">
        <authorList>
            <consortium name="WormBaseParasite"/>
        </authorList>
    </citation>
    <scope>IDENTIFICATION</scope>
</reference>